<keyword evidence="4" id="KW-1185">Reference proteome</keyword>
<evidence type="ECO:0000259" key="2">
    <source>
        <dbReference type="SMART" id="SM00829"/>
    </source>
</evidence>
<dbReference type="InterPro" id="IPR036291">
    <property type="entry name" value="NAD(P)-bd_dom_sf"/>
</dbReference>
<dbReference type="SUPFAM" id="SSF50129">
    <property type="entry name" value="GroES-like"/>
    <property type="match status" value="1"/>
</dbReference>
<dbReference type="PANTHER" id="PTHR43205">
    <property type="entry name" value="PROSTAGLANDIN REDUCTASE"/>
    <property type="match status" value="1"/>
</dbReference>
<reference evidence="3" key="1">
    <citation type="submission" date="2023-03" db="EMBL/GenBank/DDBJ databases">
        <title>Massive genome expansion in bonnet fungi (Mycena s.s.) driven by repeated elements and novel gene families across ecological guilds.</title>
        <authorList>
            <consortium name="Lawrence Berkeley National Laboratory"/>
            <person name="Harder C.B."/>
            <person name="Miyauchi S."/>
            <person name="Viragh M."/>
            <person name="Kuo A."/>
            <person name="Thoen E."/>
            <person name="Andreopoulos B."/>
            <person name="Lu D."/>
            <person name="Skrede I."/>
            <person name="Drula E."/>
            <person name="Henrissat B."/>
            <person name="Morin E."/>
            <person name="Kohler A."/>
            <person name="Barry K."/>
            <person name="LaButti K."/>
            <person name="Morin E."/>
            <person name="Salamov A."/>
            <person name="Lipzen A."/>
            <person name="Mereny Z."/>
            <person name="Hegedus B."/>
            <person name="Baldrian P."/>
            <person name="Stursova M."/>
            <person name="Weitz H."/>
            <person name="Taylor A."/>
            <person name="Grigoriev I.V."/>
            <person name="Nagy L.G."/>
            <person name="Martin F."/>
            <person name="Kauserud H."/>
        </authorList>
    </citation>
    <scope>NUCLEOTIDE SEQUENCE</scope>
    <source>
        <strain evidence="3">CBHHK067</strain>
    </source>
</reference>
<dbReference type="EMBL" id="JARKIE010000001">
    <property type="protein sequence ID" value="KAJ7710447.1"/>
    <property type="molecule type" value="Genomic_DNA"/>
</dbReference>
<dbReference type="SUPFAM" id="SSF51735">
    <property type="entry name" value="NAD(P)-binding Rossmann-fold domains"/>
    <property type="match status" value="1"/>
</dbReference>
<proteinExistence type="predicted"/>
<dbReference type="Pfam" id="PF16884">
    <property type="entry name" value="ADH_N_2"/>
    <property type="match status" value="1"/>
</dbReference>
<dbReference type="InterPro" id="IPR020843">
    <property type="entry name" value="ER"/>
</dbReference>
<gene>
    <name evidence="3" type="ORF">B0H17DRAFT_1123595</name>
</gene>
<dbReference type="InterPro" id="IPR041694">
    <property type="entry name" value="ADH_N_2"/>
</dbReference>
<organism evidence="3 4">
    <name type="scientific">Mycena rosella</name>
    <name type="common">Pink bonnet</name>
    <name type="synonym">Agaricus rosellus</name>
    <dbReference type="NCBI Taxonomy" id="1033263"/>
    <lineage>
        <taxon>Eukaryota</taxon>
        <taxon>Fungi</taxon>
        <taxon>Dikarya</taxon>
        <taxon>Basidiomycota</taxon>
        <taxon>Agaricomycotina</taxon>
        <taxon>Agaricomycetes</taxon>
        <taxon>Agaricomycetidae</taxon>
        <taxon>Agaricales</taxon>
        <taxon>Marasmiineae</taxon>
        <taxon>Mycenaceae</taxon>
        <taxon>Mycena</taxon>
    </lineage>
</organism>
<comment type="caution">
    <text evidence="3">The sequence shown here is derived from an EMBL/GenBank/DDBJ whole genome shotgun (WGS) entry which is preliminary data.</text>
</comment>
<evidence type="ECO:0000313" key="3">
    <source>
        <dbReference type="EMBL" id="KAJ7710447.1"/>
    </source>
</evidence>
<feature type="domain" description="Enoyl reductase (ER)" evidence="2">
    <location>
        <begin position="59"/>
        <end position="301"/>
    </location>
</feature>
<dbReference type="InterPro" id="IPR011032">
    <property type="entry name" value="GroES-like_sf"/>
</dbReference>
<evidence type="ECO:0000313" key="4">
    <source>
        <dbReference type="Proteomes" id="UP001221757"/>
    </source>
</evidence>
<dbReference type="AlphaFoldDB" id="A0AAD7MCD7"/>
<dbReference type="GO" id="GO:0016628">
    <property type="term" value="F:oxidoreductase activity, acting on the CH-CH group of donors, NAD or NADP as acceptor"/>
    <property type="evidence" value="ECO:0007669"/>
    <property type="project" value="InterPro"/>
</dbReference>
<dbReference type="SMART" id="SM00829">
    <property type="entry name" value="PKS_ER"/>
    <property type="match status" value="1"/>
</dbReference>
<evidence type="ECO:0000256" key="1">
    <source>
        <dbReference type="ARBA" id="ARBA00023002"/>
    </source>
</evidence>
<dbReference type="Gene3D" id="3.90.180.10">
    <property type="entry name" value="Medium-chain alcohol dehydrogenases, catalytic domain"/>
    <property type="match status" value="1"/>
</dbReference>
<dbReference type="Gene3D" id="3.40.50.720">
    <property type="entry name" value="NAD(P)-binding Rossmann-like Domain"/>
    <property type="match status" value="1"/>
</dbReference>
<name>A0AAD7MCD7_MYCRO</name>
<dbReference type="Proteomes" id="UP001221757">
    <property type="component" value="Unassembled WGS sequence"/>
</dbReference>
<dbReference type="Pfam" id="PF00107">
    <property type="entry name" value="ADH_zinc_N"/>
    <property type="match status" value="1"/>
</dbReference>
<sequence length="306" mass="32715">METIELDSHLLNGGFLVKTLVLSVDPYMRGRMKDSDAKSFGAFALGKPWTEATSITGFGVGVVLRSENRDVPTGKHLYGMGFPHQEYFVLPDISGFIFLERHSGLPWSVYVGAAGMPGAASLFLTTAAFLMAGTGKTAYAGWKEYAHAKQGETAFVTAGAGPVGSMVIQLAKRDGLKVIASAGSDNKVKFMRDIGADVAFNYKTTDTREILAREGPIDVYWDNVGGDVLDAALEYAAIYARFLNLDQVYAKSLTISGVAAMRLAKYDEEFYATVPRALVSGSVGDALLAVQKGANKGKAVVVVAEE</sequence>
<dbReference type="CDD" id="cd05288">
    <property type="entry name" value="PGDH"/>
    <property type="match status" value="1"/>
</dbReference>
<dbReference type="PANTHER" id="PTHR43205:SF7">
    <property type="entry name" value="PROSTAGLANDIN REDUCTASE 1"/>
    <property type="match status" value="1"/>
</dbReference>
<keyword evidence="1" id="KW-0560">Oxidoreductase</keyword>
<protein>
    <recommendedName>
        <fullName evidence="2">Enoyl reductase (ER) domain-containing protein</fullName>
    </recommendedName>
</protein>
<accession>A0AAD7MCD7</accession>
<dbReference type="InterPro" id="IPR045010">
    <property type="entry name" value="MDR_fam"/>
</dbReference>
<dbReference type="InterPro" id="IPR013149">
    <property type="entry name" value="ADH-like_C"/>
</dbReference>